<feature type="transmembrane region" description="Helical" evidence="1">
    <location>
        <begin position="98"/>
        <end position="123"/>
    </location>
</feature>
<organism evidence="2 3">
    <name type="scientific">Debaryomyces fabryi</name>
    <dbReference type="NCBI Taxonomy" id="58627"/>
    <lineage>
        <taxon>Eukaryota</taxon>
        <taxon>Fungi</taxon>
        <taxon>Dikarya</taxon>
        <taxon>Ascomycota</taxon>
        <taxon>Saccharomycotina</taxon>
        <taxon>Pichiomycetes</taxon>
        <taxon>Debaryomycetaceae</taxon>
        <taxon>Debaryomyces</taxon>
    </lineage>
</organism>
<keyword evidence="3" id="KW-1185">Reference proteome</keyword>
<keyword evidence="1" id="KW-1133">Transmembrane helix</keyword>
<dbReference type="AlphaFoldDB" id="A0A0V1PSV4"/>
<protein>
    <recommendedName>
        <fullName evidence="4">Inorganic phosphate transporter PHO86</fullName>
    </recommendedName>
</protein>
<gene>
    <name evidence="2" type="ORF">AC631_04904</name>
</gene>
<dbReference type="InterPro" id="IPR024297">
    <property type="entry name" value="Pho86"/>
</dbReference>
<name>A0A0V1PSV4_9ASCO</name>
<dbReference type="EMBL" id="LMYN01000152">
    <property type="protein sequence ID" value="KRZ99331.1"/>
    <property type="molecule type" value="Genomic_DNA"/>
</dbReference>
<evidence type="ECO:0000313" key="2">
    <source>
        <dbReference type="EMBL" id="KRZ99331.1"/>
    </source>
</evidence>
<accession>A0A0V1PSV4</accession>
<proteinExistence type="predicted"/>
<sequence length="329" mass="37613">MAIQKDVNLNEPLSDKVPPTLGKTSLTPELSQAALILHGDYYSQLQGRCNRYVFWHTFSTTFLIISTSIFTYYRLYDYISVSESIGEFFSFFSKSRDFQFQVMGVLPWLVCVFGIVGIVAHFVSDVFKDISVKLPQLKYMEKIFGFNLREYAKLSQSALLKQKRNLTSKDTVFLKNGENTHLVIYRDSPIAIITLKPLLDESSESNFVIKITGLHVRKAFAKVDFDVLLLEWSYERARELLKEYKPSKNAKITLLADAFSFDKQLIKTLENQSFQKISSSFTLNSFEDDSGSQPGFFSYVTSTGAYKAFGISKDTYRLTLQDKTADIIQ</sequence>
<keyword evidence="1" id="KW-0812">Transmembrane</keyword>
<comment type="caution">
    <text evidence="2">The sequence shown here is derived from an EMBL/GenBank/DDBJ whole genome shotgun (WGS) entry which is preliminary data.</text>
</comment>
<evidence type="ECO:0000256" key="1">
    <source>
        <dbReference type="SAM" id="Phobius"/>
    </source>
</evidence>
<dbReference type="Proteomes" id="UP000054251">
    <property type="component" value="Unassembled WGS sequence"/>
</dbReference>
<feature type="transmembrane region" description="Helical" evidence="1">
    <location>
        <begin position="52"/>
        <end position="73"/>
    </location>
</feature>
<keyword evidence="1" id="KW-0472">Membrane</keyword>
<evidence type="ECO:0008006" key="4">
    <source>
        <dbReference type="Google" id="ProtNLM"/>
    </source>
</evidence>
<dbReference type="GeneID" id="26841913"/>
<evidence type="ECO:0000313" key="3">
    <source>
        <dbReference type="Proteomes" id="UP000054251"/>
    </source>
</evidence>
<reference evidence="2 3" key="1">
    <citation type="submission" date="2015-11" db="EMBL/GenBank/DDBJ databases">
        <title>The genome of Debaryomyces fabryi.</title>
        <authorList>
            <person name="Tafer H."/>
            <person name="Lopandic K."/>
        </authorList>
    </citation>
    <scope>NUCLEOTIDE SEQUENCE [LARGE SCALE GENOMIC DNA]</scope>
    <source>
        <strain evidence="2 3">CBS 789</strain>
    </source>
</reference>
<dbReference type="OrthoDB" id="4082764at2759"/>
<dbReference type="RefSeq" id="XP_015465434.1">
    <property type="nucleotide sequence ID" value="XM_015613733.1"/>
</dbReference>
<dbReference type="Pfam" id="PF11124">
    <property type="entry name" value="Pho86"/>
    <property type="match status" value="1"/>
</dbReference>